<proteinExistence type="predicted"/>
<evidence type="ECO:0000259" key="2">
    <source>
        <dbReference type="Pfam" id="PF11997"/>
    </source>
</evidence>
<dbReference type="NCBIfam" id="NF038011">
    <property type="entry name" value="PelF"/>
    <property type="match status" value="1"/>
</dbReference>
<gene>
    <name evidence="3" type="ORF">BB934_10310</name>
</gene>
<dbReference type="AlphaFoldDB" id="A0A1B2EF09"/>
<dbReference type="RefSeq" id="WP_099509566.1">
    <property type="nucleotide sequence ID" value="NZ_CP016616.1"/>
</dbReference>
<evidence type="ECO:0000313" key="3">
    <source>
        <dbReference type="EMBL" id="ANY78564.1"/>
    </source>
</evidence>
<dbReference type="Pfam" id="PF00534">
    <property type="entry name" value="Glycos_transf_1"/>
    <property type="match status" value="1"/>
</dbReference>
<dbReference type="GO" id="GO:0016757">
    <property type="term" value="F:glycosyltransferase activity"/>
    <property type="evidence" value="ECO:0007669"/>
    <property type="project" value="InterPro"/>
</dbReference>
<protein>
    <recommendedName>
        <fullName evidence="4">Glycosyl transferase family 1</fullName>
    </recommendedName>
</protein>
<dbReference type="InterPro" id="IPR047691">
    <property type="entry name" value="PelF-like"/>
</dbReference>
<reference evidence="3" key="1">
    <citation type="submission" date="2016-07" db="EMBL/GenBank/DDBJ databases">
        <title>Microvirga ossetica sp. nov. a new species of rhizobia isolated from root nodules of the legume species Vicia alpestris Steven originated from North Ossetia region in the Caucasus.</title>
        <authorList>
            <person name="Safronova V.I."/>
            <person name="Kuznetsova I.G."/>
            <person name="Sazanova A.L."/>
            <person name="Belimov A."/>
            <person name="Andronov E."/>
            <person name="Osledkin Y.S."/>
            <person name="Onishchuk O.P."/>
            <person name="Kurchak O.N."/>
            <person name="Shaposhnikov A.I."/>
            <person name="Willems A."/>
            <person name="Tikhonovich I.A."/>
        </authorList>
    </citation>
    <scope>NUCLEOTIDE SEQUENCE [LARGE SCALE GENOMIC DNA]</scope>
    <source>
        <strain evidence="3">V5/3M</strain>
    </source>
</reference>
<dbReference type="Gene3D" id="3.40.50.2000">
    <property type="entry name" value="Glycogen Phosphorylase B"/>
    <property type="match status" value="2"/>
</dbReference>
<dbReference type="EMBL" id="CP016616">
    <property type="protein sequence ID" value="ANY78564.1"/>
    <property type="molecule type" value="Genomic_DNA"/>
</dbReference>
<evidence type="ECO:0000259" key="1">
    <source>
        <dbReference type="Pfam" id="PF00534"/>
    </source>
</evidence>
<dbReference type="InterPro" id="IPR001296">
    <property type="entry name" value="Glyco_trans_1"/>
</dbReference>
<organism evidence="3">
    <name type="scientific">Microvirga ossetica</name>
    <dbReference type="NCBI Taxonomy" id="1882682"/>
    <lineage>
        <taxon>Bacteria</taxon>
        <taxon>Pseudomonadati</taxon>
        <taxon>Pseudomonadota</taxon>
        <taxon>Alphaproteobacteria</taxon>
        <taxon>Hyphomicrobiales</taxon>
        <taxon>Methylobacteriaceae</taxon>
        <taxon>Microvirga</taxon>
    </lineage>
</organism>
<accession>A0A1B2EF09</accession>
<dbReference type="PANTHER" id="PTHR12526">
    <property type="entry name" value="GLYCOSYLTRANSFERASE"/>
    <property type="match status" value="1"/>
</dbReference>
<dbReference type="KEGG" id="moc:BB934_10310"/>
<dbReference type="Pfam" id="PF11997">
    <property type="entry name" value="DUF3492"/>
    <property type="match status" value="1"/>
</dbReference>
<dbReference type="SUPFAM" id="SSF53756">
    <property type="entry name" value="UDP-Glycosyltransferase/glycogen phosphorylase"/>
    <property type="match status" value="1"/>
</dbReference>
<evidence type="ECO:0008006" key="4">
    <source>
        <dbReference type="Google" id="ProtNLM"/>
    </source>
</evidence>
<dbReference type="OrthoDB" id="9781738at2"/>
<feature type="domain" description="DUF3492" evidence="2">
    <location>
        <begin position="12"/>
        <end position="283"/>
    </location>
</feature>
<dbReference type="InterPro" id="IPR022622">
    <property type="entry name" value="DUF3492"/>
</dbReference>
<dbReference type="PANTHER" id="PTHR12526:SF608">
    <property type="entry name" value="PELF"/>
    <property type="match status" value="1"/>
</dbReference>
<name>A0A1B2EF09_9HYPH</name>
<sequence>MVENRSTTETEADVCLIVEGAYPFVAGGVSSWMHDLIQAQSHLTFHLIVLSADDSPKESRFKLPPNVIGMTEIALQQDSSRVPIVSGRQDIAKDIEGPMTRLFERGGLADFRQLLDVLERHGANVSRSSLLNTEAIFAMVERMYERSTPGSSFLNYFWSWRALAGGLFSVLLAKLPRAKVYHAISTGYAGVAMARAVLTTGRSGILTEHGIYTNERRVEIAMADWLSDQMPSSLDIEGRRRDLRDVWIDAFTGYARTCYEACSRITTLYTGNQVLQSRDGAPAEKLQIIPNGVDYDGFSKVPRDPSPRRPTVALIGRVVPIKDVKTFIRASALLRDMVPDVRVLLLGPTDEDPEYFHECQQMVAHLGLENTFEFSGRVKLQDYLGNVDAIALTSISEAQPLVLLEAGAASVPSVATDVGSCREILHGRADEVPSLGPGGFVTPLSNPLATAKGLADLLLDDNLRKQYGEAIRARTEKYYNKRVVDGLYRDLYQDHLEMPQRSALALEDV</sequence>
<feature type="domain" description="Glycosyl transferase family 1" evidence="1">
    <location>
        <begin position="308"/>
        <end position="473"/>
    </location>
</feature>